<dbReference type="InterPro" id="IPR013785">
    <property type="entry name" value="Aldolase_TIM"/>
</dbReference>
<dbReference type="Gene3D" id="3.20.20.70">
    <property type="entry name" value="Aldolase class I"/>
    <property type="match status" value="1"/>
</dbReference>
<comment type="pathway">
    <text evidence="1">Carbohydrate acid metabolism.</text>
</comment>
<evidence type="ECO:0000256" key="1">
    <source>
        <dbReference type="ARBA" id="ARBA00004761"/>
    </source>
</evidence>
<keyword evidence="7" id="KW-0808">Transferase</keyword>
<evidence type="ECO:0000256" key="2">
    <source>
        <dbReference type="ARBA" id="ARBA00006906"/>
    </source>
</evidence>
<dbReference type="PANTHER" id="PTHR30246">
    <property type="entry name" value="2-KETO-3-DEOXY-6-PHOSPHOGLUCONATE ALDOLASE"/>
    <property type="match status" value="1"/>
</dbReference>
<comment type="similarity">
    <text evidence="2">Belongs to the KHG/KDPG aldolase family.</text>
</comment>
<dbReference type="AlphaFoldDB" id="A0A1I6QJR8"/>
<evidence type="ECO:0000256" key="5">
    <source>
        <dbReference type="ARBA" id="ARBA00023277"/>
    </source>
</evidence>
<dbReference type="GO" id="GO:0016301">
    <property type="term" value="F:kinase activity"/>
    <property type="evidence" value="ECO:0007669"/>
    <property type="project" value="UniProtKB-KW"/>
</dbReference>
<proteinExistence type="inferred from homology"/>
<dbReference type="InterPro" id="IPR000887">
    <property type="entry name" value="Aldlse_KDPG_KHG"/>
</dbReference>
<dbReference type="GO" id="GO:0016829">
    <property type="term" value="F:lyase activity"/>
    <property type="evidence" value="ECO:0007669"/>
    <property type="project" value="UniProtKB-KW"/>
</dbReference>
<evidence type="ECO:0000313" key="8">
    <source>
        <dbReference type="Proteomes" id="UP000198873"/>
    </source>
</evidence>
<keyword evidence="5" id="KW-0119">Carbohydrate metabolism</keyword>
<protein>
    <submittedName>
        <fullName evidence="7">2-dehydro-3-deoxygluconokinase/2-dehydro-3-deoxyphosphogluconate aldolase / (4S)-4-hydroxy-2-oxoglutarate aldolase</fullName>
    </submittedName>
</protein>
<keyword evidence="7" id="KW-0418">Kinase</keyword>
<dbReference type="SUPFAM" id="SSF51569">
    <property type="entry name" value="Aldolase"/>
    <property type="match status" value="1"/>
</dbReference>
<keyword evidence="8" id="KW-1185">Reference proteome</keyword>
<keyword evidence="4" id="KW-0456">Lyase</keyword>
<evidence type="ECO:0000256" key="3">
    <source>
        <dbReference type="ARBA" id="ARBA00011233"/>
    </source>
</evidence>
<dbReference type="Proteomes" id="UP000198873">
    <property type="component" value="Unassembled WGS sequence"/>
</dbReference>
<dbReference type="PANTHER" id="PTHR30246:SF1">
    <property type="entry name" value="2-DEHYDRO-3-DEOXY-6-PHOSPHOGALACTONATE ALDOLASE-RELATED"/>
    <property type="match status" value="1"/>
</dbReference>
<comment type="subunit">
    <text evidence="3">Homotrimer.</text>
</comment>
<evidence type="ECO:0000313" key="7">
    <source>
        <dbReference type="EMBL" id="SFS52737.1"/>
    </source>
</evidence>
<organism evidence="7 8">
    <name type="scientific">Streptomyces harbinensis</name>
    <dbReference type="NCBI Taxonomy" id="1176198"/>
    <lineage>
        <taxon>Bacteria</taxon>
        <taxon>Bacillati</taxon>
        <taxon>Actinomycetota</taxon>
        <taxon>Actinomycetes</taxon>
        <taxon>Kitasatosporales</taxon>
        <taxon>Streptomycetaceae</taxon>
        <taxon>Streptomyces</taxon>
    </lineage>
</organism>
<dbReference type="CDD" id="cd00452">
    <property type="entry name" value="KDPG_aldolase"/>
    <property type="match status" value="1"/>
</dbReference>
<dbReference type="EMBL" id="FPAB01000002">
    <property type="protein sequence ID" value="SFS52737.1"/>
    <property type="molecule type" value="Genomic_DNA"/>
</dbReference>
<dbReference type="Pfam" id="PF01081">
    <property type="entry name" value="Aldolase"/>
    <property type="match status" value="1"/>
</dbReference>
<gene>
    <name evidence="7" type="ORF">SAMN05444716_10281</name>
</gene>
<evidence type="ECO:0000256" key="6">
    <source>
        <dbReference type="SAM" id="MobiDB-lite"/>
    </source>
</evidence>
<dbReference type="STRING" id="1176198.SAMN05444716_10281"/>
<accession>A0A1I6QJR8</accession>
<evidence type="ECO:0000256" key="4">
    <source>
        <dbReference type="ARBA" id="ARBA00023239"/>
    </source>
</evidence>
<reference evidence="8" key="1">
    <citation type="submission" date="2016-10" db="EMBL/GenBank/DDBJ databases">
        <authorList>
            <person name="Varghese N."/>
            <person name="Submissions S."/>
        </authorList>
    </citation>
    <scope>NUCLEOTIDE SEQUENCE [LARGE SCALE GENOMIC DNA]</scope>
    <source>
        <strain evidence="8">CGMCC 4.7047</strain>
    </source>
</reference>
<dbReference type="RefSeq" id="WP_051131168.1">
    <property type="nucleotide sequence ID" value="NZ_FPAB01000002.1"/>
</dbReference>
<name>A0A1I6QJR8_9ACTN</name>
<feature type="region of interest" description="Disordered" evidence="6">
    <location>
        <begin position="188"/>
        <end position="209"/>
    </location>
</feature>
<sequence length="209" mass="20984">MTDLPPPPAAFFADAFATGPVMGILRGYDPGGTVARCERAWELGIRMIEVPVQDPAALPSLRAAAAAGRERGLPVGAGTVLTAPQVGEVVTAGAAFAVSPGLVPEVAGACGEHGLPLLPGVATAGEIAQALARGLSWLKVFPAAQLTPDWVRAQRGPFPAVPLVATGGGGGRPGGPATARTACGADARLTRGAVPPSGTHPGRDRLRMR</sequence>